<keyword evidence="3" id="KW-0521">NADP</keyword>
<dbReference type="AlphaFoldDB" id="X1EX34"/>
<dbReference type="PANTHER" id="PTHR12592">
    <property type="entry name" value="ATP-DEPENDENT (S)-NAD(P)H-HYDRATE DEHYDRATASE FAMILY MEMBER"/>
    <property type="match status" value="1"/>
</dbReference>
<evidence type="ECO:0000256" key="3">
    <source>
        <dbReference type="ARBA" id="ARBA00022857"/>
    </source>
</evidence>
<keyword evidence="6" id="KW-1133">Transmembrane helix</keyword>
<protein>
    <recommendedName>
        <fullName evidence="7">YjeF C-terminal domain-containing protein</fullName>
    </recommendedName>
</protein>
<gene>
    <name evidence="8" type="ORF">S01H4_63274</name>
</gene>
<dbReference type="EMBL" id="BART01038005">
    <property type="protein sequence ID" value="GAH13178.1"/>
    <property type="molecule type" value="Genomic_DNA"/>
</dbReference>
<keyword evidence="6" id="KW-0472">Membrane</keyword>
<dbReference type="PROSITE" id="PS51383">
    <property type="entry name" value="YJEF_C_3"/>
    <property type="match status" value="1"/>
</dbReference>
<dbReference type="GO" id="GO:0052856">
    <property type="term" value="F:NAD(P)HX epimerase activity"/>
    <property type="evidence" value="ECO:0007669"/>
    <property type="project" value="TreeGrafter"/>
</dbReference>
<dbReference type="Pfam" id="PF01256">
    <property type="entry name" value="Carb_kinase"/>
    <property type="match status" value="1"/>
</dbReference>
<organism evidence="8">
    <name type="scientific">marine sediment metagenome</name>
    <dbReference type="NCBI Taxonomy" id="412755"/>
    <lineage>
        <taxon>unclassified sequences</taxon>
        <taxon>metagenomes</taxon>
        <taxon>ecological metagenomes</taxon>
    </lineage>
</organism>
<keyword evidence="5" id="KW-0456">Lyase</keyword>
<dbReference type="InterPro" id="IPR000631">
    <property type="entry name" value="CARKD"/>
</dbReference>
<keyword evidence="6" id="KW-0812">Transmembrane</keyword>
<feature type="transmembrane region" description="Helical" evidence="6">
    <location>
        <begin position="6"/>
        <end position="27"/>
    </location>
</feature>
<evidence type="ECO:0000259" key="7">
    <source>
        <dbReference type="PROSITE" id="PS51383"/>
    </source>
</evidence>
<keyword evidence="1" id="KW-0547">Nucleotide-binding</keyword>
<evidence type="ECO:0000256" key="1">
    <source>
        <dbReference type="ARBA" id="ARBA00022741"/>
    </source>
</evidence>
<sequence>PNPLFFNFPQCTIYVGQIPYLLVWIYFSKIRTVPIFYYSIIATAHKGDFGHVLVLGSWRGLTGAGVLCANAALRSGAGLVTLACPEDQQPIVAKKVFPEIMTLALPYRKTFDFLFKFICRRKIDCLAVGPGLSVSERTRKLV</sequence>
<evidence type="ECO:0000256" key="6">
    <source>
        <dbReference type="SAM" id="Phobius"/>
    </source>
</evidence>
<feature type="domain" description="YjeF C-terminal" evidence="7">
    <location>
        <begin position="29"/>
        <end position="142"/>
    </location>
</feature>
<evidence type="ECO:0000256" key="4">
    <source>
        <dbReference type="ARBA" id="ARBA00023027"/>
    </source>
</evidence>
<name>X1EX34_9ZZZZ</name>
<keyword evidence="4" id="KW-0520">NAD</keyword>
<reference evidence="8" key="1">
    <citation type="journal article" date="2014" name="Front. Microbiol.">
        <title>High frequency of phylogenetically diverse reductive dehalogenase-homologous genes in deep subseafloor sedimentary metagenomes.</title>
        <authorList>
            <person name="Kawai M."/>
            <person name="Futagami T."/>
            <person name="Toyoda A."/>
            <person name="Takaki Y."/>
            <person name="Nishi S."/>
            <person name="Hori S."/>
            <person name="Arai W."/>
            <person name="Tsubouchi T."/>
            <person name="Morono Y."/>
            <person name="Uchiyama I."/>
            <person name="Ito T."/>
            <person name="Fujiyama A."/>
            <person name="Inagaki F."/>
            <person name="Takami H."/>
        </authorList>
    </citation>
    <scope>NUCLEOTIDE SEQUENCE</scope>
    <source>
        <strain evidence="8">Expedition CK06-06</strain>
    </source>
</reference>
<dbReference type="GO" id="GO:0052855">
    <property type="term" value="F:ADP-dependent NAD(P)H-hydrate dehydratase activity"/>
    <property type="evidence" value="ECO:0007669"/>
    <property type="project" value="TreeGrafter"/>
</dbReference>
<dbReference type="CDD" id="cd01171">
    <property type="entry name" value="YXKO-related"/>
    <property type="match status" value="1"/>
</dbReference>
<keyword evidence="2" id="KW-0067">ATP-binding</keyword>
<accession>X1EX34</accession>
<dbReference type="InterPro" id="IPR029056">
    <property type="entry name" value="Ribokinase-like"/>
</dbReference>
<dbReference type="GO" id="GO:0110051">
    <property type="term" value="P:metabolite repair"/>
    <property type="evidence" value="ECO:0007669"/>
    <property type="project" value="TreeGrafter"/>
</dbReference>
<evidence type="ECO:0000256" key="5">
    <source>
        <dbReference type="ARBA" id="ARBA00023239"/>
    </source>
</evidence>
<evidence type="ECO:0000256" key="2">
    <source>
        <dbReference type="ARBA" id="ARBA00022840"/>
    </source>
</evidence>
<feature type="non-terminal residue" evidence="8">
    <location>
        <position position="142"/>
    </location>
</feature>
<dbReference type="SUPFAM" id="SSF53613">
    <property type="entry name" value="Ribokinase-like"/>
    <property type="match status" value="1"/>
</dbReference>
<dbReference type="GO" id="GO:0005524">
    <property type="term" value="F:ATP binding"/>
    <property type="evidence" value="ECO:0007669"/>
    <property type="project" value="UniProtKB-KW"/>
</dbReference>
<dbReference type="PANTHER" id="PTHR12592:SF0">
    <property type="entry name" value="ATP-DEPENDENT (S)-NAD(P)H-HYDRATE DEHYDRATASE"/>
    <property type="match status" value="1"/>
</dbReference>
<evidence type="ECO:0000313" key="8">
    <source>
        <dbReference type="EMBL" id="GAH13178.1"/>
    </source>
</evidence>
<proteinExistence type="predicted"/>
<comment type="caution">
    <text evidence="8">The sequence shown here is derived from an EMBL/GenBank/DDBJ whole genome shotgun (WGS) entry which is preliminary data.</text>
</comment>
<feature type="non-terminal residue" evidence="8">
    <location>
        <position position="1"/>
    </location>
</feature>
<dbReference type="Gene3D" id="3.40.1190.20">
    <property type="match status" value="1"/>
</dbReference>